<dbReference type="EMBL" id="BRLH01000010">
    <property type="protein sequence ID" value="GKX56954.1"/>
    <property type="molecule type" value="Genomic_DNA"/>
</dbReference>
<keyword evidence="2" id="KW-1185">Reference proteome</keyword>
<dbReference type="Proteomes" id="UP001058124">
    <property type="component" value="Unassembled WGS sequence"/>
</dbReference>
<proteinExistence type="predicted"/>
<reference evidence="1" key="1">
    <citation type="submission" date="2022-06" db="EMBL/GenBank/DDBJ databases">
        <title>Draft genome sequences of Leminorella grimontii str. JCM5902.</title>
        <authorList>
            <person name="Wakabayashi Y."/>
            <person name="Kojima K."/>
        </authorList>
    </citation>
    <scope>NUCLEOTIDE SEQUENCE</scope>
    <source>
        <strain evidence="1">JCM 5902</strain>
    </source>
</reference>
<organism evidence="1 2">
    <name type="scientific">Leminorella grimontii</name>
    <dbReference type="NCBI Taxonomy" id="82981"/>
    <lineage>
        <taxon>Bacteria</taxon>
        <taxon>Pseudomonadati</taxon>
        <taxon>Pseudomonadota</taxon>
        <taxon>Gammaproteobacteria</taxon>
        <taxon>Enterobacterales</taxon>
        <taxon>Budviciaceae</taxon>
        <taxon>Leminorella</taxon>
    </lineage>
</organism>
<protein>
    <submittedName>
        <fullName evidence="1">Uncharacterized protein</fullName>
    </submittedName>
</protein>
<accession>A0AAV5N7L1</accession>
<comment type="caution">
    <text evidence="1">The sequence shown here is derived from an EMBL/GenBank/DDBJ whole genome shotgun (WGS) entry which is preliminary data.</text>
</comment>
<dbReference type="AlphaFoldDB" id="A0AAV5N7L1"/>
<gene>
    <name evidence="1" type="ORF">SOASR030_30660</name>
</gene>
<sequence length="131" mass="15247">MAIVIEEPVKIVLNEIEIDDRIPSVNFDLYIGVNHLMYSTEYKGNIWIPNRELGNFISSFKNNDAEFSLSDTFGNAFITLKRVDDSGYQFCMTKSRKTLNHSKFEISYSEHISMDVFYNIKAKFLDCPVIW</sequence>
<evidence type="ECO:0000313" key="2">
    <source>
        <dbReference type="Proteomes" id="UP001058124"/>
    </source>
</evidence>
<name>A0AAV5N7L1_9GAMM</name>
<dbReference type="RefSeq" id="WP_027275234.1">
    <property type="nucleotide sequence ID" value="NZ_BRLH01000010.1"/>
</dbReference>
<evidence type="ECO:0000313" key="1">
    <source>
        <dbReference type="EMBL" id="GKX56954.1"/>
    </source>
</evidence>